<name>A0ABR2Y2B0_9PEZI</name>
<dbReference type="Proteomes" id="UP001465668">
    <property type="component" value="Unassembled WGS sequence"/>
</dbReference>
<evidence type="ECO:0000313" key="2">
    <source>
        <dbReference type="EMBL" id="KAK9780210.1"/>
    </source>
</evidence>
<evidence type="ECO:0000256" key="1">
    <source>
        <dbReference type="SAM" id="MobiDB-lite"/>
    </source>
</evidence>
<dbReference type="EMBL" id="JARVKM010000007">
    <property type="protein sequence ID" value="KAK9780210.1"/>
    <property type="molecule type" value="Genomic_DNA"/>
</dbReference>
<accession>A0ABR2Y2B0</accession>
<evidence type="ECO:0000313" key="3">
    <source>
        <dbReference type="Proteomes" id="UP001465668"/>
    </source>
</evidence>
<feature type="region of interest" description="Disordered" evidence="1">
    <location>
        <begin position="66"/>
        <end position="101"/>
    </location>
</feature>
<keyword evidence="3" id="KW-1185">Reference proteome</keyword>
<organism evidence="2 3">
    <name type="scientific">Seiridium cardinale</name>
    <dbReference type="NCBI Taxonomy" id="138064"/>
    <lineage>
        <taxon>Eukaryota</taxon>
        <taxon>Fungi</taxon>
        <taxon>Dikarya</taxon>
        <taxon>Ascomycota</taxon>
        <taxon>Pezizomycotina</taxon>
        <taxon>Sordariomycetes</taxon>
        <taxon>Xylariomycetidae</taxon>
        <taxon>Amphisphaeriales</taxon>
        <taxon>Sporocadaceae</taxon>
        <taxon>Seiridium</taxon>
    </lineage>
</organism>
<comment type="caution">
    <text evidence="2">The sequence shown here is derived from an EMBL/GenBank/DDBJ whole genome shotgun (WGS) entry which is preliminary data.</text>
</comment>
<reference evidence="2 3" key="1">
    <citation type="submission" date="2024-02" db="EMBL/GenBank/DDBJ databases">
        <title>First draft genome assembly of two strains of Seiridium cardinale.</title>
        <authorList>
            <person name="Emiliani G."/>
            <person name="Scali E."/>
        </authorList>
    </citation>
    <scope>NUCLEOTIDE SEQUENCE [LARGE SCALE GENOMIC DNA]</scope>
    <source>
        <strain evidence="2 3">BM-138-000479</strain>
    </source>
</reference>
<gene>
    <name evidence="2" type="ORF">SCAR479_02847</name>
</gene>
<protein>
    <submittedName>
        <fullName evidence="2">Uncharacterized protein</fullName>
    </submittedName>
</protein>
<proteinExistence type="predicted"/>
<sequence length="130" mass="14334">MLPSGNTIIATVRDLENPNSKALHELPKVEESQLLVVEIDSNVETDTAGAVKAQSKEGVKFPRRGSSQCLYMRGPPRRIEHGFGRPSEAHQNQPPIPNSAYGPIKATVHWYTKRMNAEVETLTAFVADPD</sequence>